<evidence type="ECO:0000313" key="2">
    <source>
        <dbReference type="EMBL" id="SIS05692.1"/>
    </source>
</evidence>
<keyword evidence="3" id="KW-1185">Reference proteome</keyword>
<dbReference type="EMBL" id="FTNU01000020">
    <property type="protein sequence ID" value="SIS05692.1"/>
    <property type="molecule type" value="Genomic_DNA"/>
</dbReference>
<dbReference type="Proteomes" id="UP000187495">
    <property type="component" value="Unassembled WGS sequence"/>
</dbReference>
<evidence type="ECO:0000256" key="1">
    <source>
        <dbReference type="SAM" id="SignalP"/>
    </source>
</evidence>
<evidence type="ECO:0000313" key="3">
    <source>
        <dbReference type="Proteomes" id="UP000187495"/>
    </source>
</evidence>
<sequence>MKKITYAILASSILLATGCSTLSNSVNSALGVPVGQKTQDYVVSGAGGIIAGIAPKSAVNSTYRYGFSIDLKTAESVRSVKIERLNKDGSKTLIIDDSASSTRSNNWQKQQPNDAQSKLYGKGLGNVSWVGQSQSYNMTKEQASWLYQSGTTHETYLITITDNNGKVTELKQPTQIPAQAKSTYLSLLQ</sequence>
<feature type="chain" id="PRO_5012501149" description="Lipoprotein" evidence="1">
    <location>
        <begin position="29"/>
        <end position="189"/>
    </location>
</feature>
<gene>
    <name evidence="2" type="ORF">SAMN02745664_12028</name>
</gene>
<organism evidence="2 3">
    <name type="scientific">Moraxella cuniculi DSM 21768</name>
    <dbReference type="NCBI Taxonomy" id="1122245"/>
    <lineage>
        <taxon>Bacteria</taxon>
        <taxon>Pseudomonadati</taxon>
        <taxon>Pseudomonadota</taxon>
        <taxon>Gammaproteobacteria</taxon>
        <taxon>Moraxellales</taxon>
        <taxon>Moraxellaceae</taxon>
        <taxon>Moraxella</taxon>
    </lineage>
</organism>
<dbReference type="AlphaFoldDB" id="A0A1N7FZB6"/>
<dbReference type="PROSITE" id="PS51257">
    <property type="entry name" value="PROKAR_LIPOPROTEIN"/>
    <property type="match status" value="1"/>
</dbReference>
<protein>
    <recommendedName>
        <fullName evidence="4">Lipoprotein</fullName>
    </recommendedName>
</protein>
<proteinExistence type="predicted"/>
<dbReference type="STRING" id="34061.B0189_08865"/>
<reference evidence="3" key="1">
    <citation type="submission" date="2017-01" db="EMBL/GenBank/DDBJ databases">
        <authorList>
            <person name="Varghese N."/>
            <person name="Submissions S."/>
        </authorList>
    </citation>
    <scope>NUCLEOTIDE SEQUENCE [LARGE SCALE GENOMIC DNA]</scope>
    <source>
        <strain evidence="3">DSM 21768</strain>
    </source>
</reference>
<evidence type="ECO:0008006" key="4">
    <source>
        <dbReference type="Google" id="ProtNLM"/>
    </source>
</evidence>
<dbReference type="RefSeq" id="WP_076556028.1">
    <property type="nucleotide sequence ID" value="NZ_FTNU01000020.1"/>
</dbReference>
<accession>A0A1N7FZB6</accession>
<name>A0A1N7FZB6_9GAMM</name>
<feature type="signal peptide" evidence="1">
    <location>
        <begin position="1"/>
        <end position="28"/>
    </location>
</feature>
<keyword evidence="1" id="KW-0732">Signal</keyword>